<dbReference type="AlphaFoldDB" id="A0A643FSQ8"/>
<geneLocation type="plasmid" evidence="2 3">
    <name>pRK1-3</name>
</geneLocation>
<keyword evidence="2" id="KW-0614">Plasmid</keyword>
<dbReference type="GeneID" id="98406999"/>
<dbReference type="RefSeq" id="WP_150986964.1">
    <property type="nucleotide sequence ID" value="NZ_CP062807.1"/>
</dbReference>
<evidence type="ECO:0000313" key="3">
    <source>
        <dbReference type="Proteomes" id="UP000397656"/>
    </source>
</evidence>
<dbReference type="Proteomes" id="UP000397656">
    <property type="component" value="Plasmid pRK1-3"/>
</dbReference>
<evidence type="ECO:0000313" key="2">
    <source>
        <dbReference type="EMBL" id="QOT82267.1"/>
    </source>
</evidence>
<sequence length="423" mass="46490">MITSSVSVFRSRTATFSTWKALIILTPEQRAEFDQQARARSESQQREQEAAQKRAAAYAQKKWGSSREEGKHPYLDRKQVSAFGVRVDGGELVIPLVDAENRLCNVQRIFSDQERGKLFLKDARKTGCFHILGDIDTSPTVLFAEGYATGASLHMATSLPVVLTFDSGNIDAVMRAVSARVEGKEKIVCGDEDDLPPSRILRRINGMLTTERTFAKLKLNSVDPDELKLDGIPRPARHNPECTLSLRVESGPHETPRIVGEIRNASTDGVLRVMLNNVGREKALVAAAEHGATAIFPRFASHDGFPTDFNDLHVREGLQAVSLQLQKVIQRGHETARIAHAGVAPASVQVFEPQLGGRYIGQVIEISDTHLTQQIGRGVAVRHNRSTVVGEAVVGLTVEIAYANGRARLTDRAKRAVDKVPER</sequence>
<feature type="domain" description="KfrB" evidence="1">
    <location>
        <begin position="358"/>
        <end position="410"/>
    </location>
</feature>
<organism evidence="2 3">
    <name type="scientific">Cupriavidus basilensis</name>
    <dbReference type="NCBI Taxonomy" id="68895"/>
    <lineage>
        <taxon>Bacteria</taxon>
        <taxon>Pseudomonadati</taxon>
        <taxon>Pseudomonadota</taxon>
        <taxon>Betaproteobacteria</taxon>
        <taxon>Burkholderiales</taxon>
        <taxon>Burkholderiaceae</taxon>
        <taxon>Cupriavidus</taxon>
    </lineage>
</organism>
<gene>
    <name evidence="2" type="ORF">F7R26_039195</name>
</gene>
<protein>
    <recommendedName>
        <fullName evidence="1">KfrB domain-containing protein</fullName>
    </recommendedName>
</protein>
<name>A0A643FSQ8_9BURK</name>
<evidence type="ECO:0000259" key="1">
    <source>
        <dbReference type="Pfam" id="PF18790"/>
    </source>
</evidence>
<dbReference type="InterPro" id="IPR040782">
    <property type="entry name" value="KfrB"/>
</dbReference>
<reference evidence="2 3" key="1">
    <citation type="submission" date="2020-10" db="EMBL/GenBank/DDBJ databases">
        <title>Complete genome sequence of Cupriavidus basilensis CCUG 49340T.</title>
        <authorList>
            <person name="Salva-Serra F."/>
            <person name="Donoso R.A."/>
            <person name="Cho K.H."/>
            <person name="Yoo J.A."/>
            <person name="Lee K."/>
            <person name="Yoon S.-H."/>
            <person name="Perez-Pantoja D."/>
            <person name="Moore E.R.B."/>
        </authorList>
    </citation>
    <scope>NUCLEOTIDE SEQUENCE [LARGE SCALE GENOMIC DNA]</scope>
    <source>
        <strain evidence="3">CCUG 49340</strain>
        <plasmid evidence="2 3">pRK1-3</plasmid>
    </source>
</reference>
<dbReference type="Pfam" id="PF18790">
    <property type="entry name" value="KfrB"/>
    <property type="match status" value="1"/>
</dbReference>
<proteinExistence type="predicted"/>
<accession>A0A643FSQ8</accession>
<dbReference type="EMBL" id="CP062807">
    <property type="protein sequence ID" value="QOT82267.1"/>
    <property type="molecule type" value="Genomic_DNA"/>
</dbReference>